<dbReference type="GO" id="GO:0016117">
    <property type="term" value="P:carotenoid biosynthetic process"/>
    <property type="evidence" value="ECO:0007669"/>
    <property type="project" value="UniProtKB-KW"/>
</dbReference>
<keyword evidence="11" id="KW-1185">Reference proteome</keyword>
<protein>
    <submittedName>
        <fullName evidence="10">Lycopene cyclase domain-containing protein</fullName>
    </submittedName>
</protein>
<sequence length="234" mass="27150">MSDHWLYLMLDLGAISVPFACSFYSKANFSSTWKSLAPAMIIPAIIFIIWDILFTEWGFWGFNPKYLTGYKISNLPVEEWLFFFCIPYACTFTYFSFNHLFKTNPLKKYEKAISWVLIIVMLIAGFWNLSLAYTSVTFISLAFFLLGYNVFIKKSLAYFYLTFIVILVPFFIINGVLTGTGIEGEVVWYNDDENLGIRMLTIPVEDTFYGMLLLIMNITLYDYFRFRNSADSAG</sequence>
<evidence type="ECO:0000256" key="7">
    <source>
        <dbReference type="ARBA" id="ARBA00023235"/>
    </source>
</evidence>
<organism evidence="10 11">
    <name type="scientific">Fulvivirga sediminis</name>
    <dbReference type="NCBI Taxonomy" id="2803949"/>
    <lineage>
        <taxon>Bacteria</taxon>
        <taxon>Pseudomonadati</taxon>
        <taxon>Bacteroidota</taxon>
        <taxon>Cytophagia</taxon>
        <taxon>Cytophagales</taxon>
        <taxon>Fulvivirgaceae</taxon>
        <taxon>Fulvivirga</taxon>
    </lineage>
</organism>
<evidence type="ECO:0000256" key="1">
    <source>
        <dbReference type="ARBA" id="ARBA00004141"/>
    </source>
</evidence>
<feature type="transmembrane region" description="Helical" evidence="8">
    <location>
        <begin position="36"/>
        <end position="60"/>
    </location>
</feature>
<evidence type="ECO:0000256" key="6">
    <source>
        <dbReference type="ARBA" id="ARBA00023136"/>
    </source>
</evidence>
<dbReference type="GO" id="GO:0016872">
    <property type="term" value="F:intramolecular lyase activity"/>
    <property type="evidence" value="ECO:0007669"/>
    <property type="project" value="InterPro"/>
</dbReference>
<evidence type="ECO:0000313" key="11">
    <source>
        <dbReference type="Proteomes" id="UP000659388"/>
    </source>
</evidence>
<keyword evidence="7" id="KW-0413">Isomerase</keyword>
<dbReference type="Proteomes" id="UP000659388">
    <property type="component" value="Unassembled WGS sequence"/>
</dbReference>
<comment type="pathway">
    <text evidence="2">Carotenoid biosynthesis.</text>
</comment>
<feature type="transmembrane region" description="Helical" evidence="8">
    <location>
        <begin position="158"/>
        <end position="177"/>
    </location>
</feature>
<feature type="domain" description="Lycopene cyclase" evidence="9">
    <location>
        <begin position="5"/>
        <end position="94"/>
    </location>
</feature>
<comment type="subcellular location">
    <subcellularLocation>
        <location evidence="1">Membrane</location>
        <topology evidence="1">Multi-pass membrane protein</topology>
    </subcellularLocation>
</comment>
<keyword evidence="4" id="KW-0125">Carotenoid biosynthesis</keyword>
<feature type="domain" description="Lycopene cyclase" evidence="9">
    <location>
        <begin position="132"/>
        <end position="224"/>
    </location>
</feature>
<evidence type="ECO:0000259" key="9">
    <source>
        <dbReference type="Pfam" id="PF18916"/>
    </source>
</evidence>
<dbReference type="Pfam" id="PF18916">
    <property type="entry name" value="Lycopene_cyc"/>
    <property type="match status" value="2"/>
</dbReference>
<keyword evidence="3 8" id="KW-0812">Transmembrane</keyword>
<gene>
    <name evidence="10" type="ORF">JL102_15010</name>
</gene>
<dbReference type="GO" id="GO:0016020">
    <property type="term" value="C:membrane"/>
    <property type="evidence" value="ECO:0007669"/>
    <property type="project" value="UniProtKB-SubCell"/>
</dbReference>
<feature type="transmembrane region" description="Helical" evidence="8">
    <location>
        <begin position="6"/>
        <end position="24"/>
    </location>
</feature>
<dbReference type="InterPro" id="IPR017825">
    <property type="entry name" value="Lycopene_cyclase_dom"/>
</dbReference>
<dbReference type="RefSeq" id="WP_202245247.1">
    <property type="nucleotide sequence ID" value="NZ_JAESIY010000008.1"/>
</dbReference>
<evidence type="ECO:0000256" key="2">
    <source>
        <dbReference type="ARBA" id="ARBA00004829"/>
    </source>
</evidence>
<dbReference type="AlphaFoldDB" id="A0A937F831"/>
<feature type="transmembrane region" description="Helical" evidence="8">
    <location>
        <begin position="80"/>
        <end position="97"/>
    </location>
</feature>
<evidence type="ECO:0000256" key="3">
    <source>
        <dbReference type="ARBA" id="ARBA00022692"/>
    </source>
</evidence>
<evidence type="ECO:0000256" key="5">
    <source>
        <dbReference type="ARBA" id="ARBA00022989"/>
    </source>
</evidence>
<evidence type="ECO:0000313" key="10">
    <source>
        <dbReference type="EMBL" id="MBL3657455.1"/>
    </source>
</evidence>
<feature type="transmembrane region" description="Helical" evidence="8">
    <location>
        <begin position="133"/>
        <end position="151"/>
    </location>
</feature>
<feature type="transmembrane region" description="Helical" evidence="8">
    <location>
        <begin position="207"/>
        <end position="224"/>
    </location>
</feature>
<evidence type="ECO:0000256" key="4">
    <source>
        <dbReference type="ARBA" id="ARBA00022746"/>
    </source>
</evidence>
<evidence type="ECO:0000256" key="8">
    <source>
        <dbReference type="SAM" id="Phobius"/>
    </source>
</evidence>
<accession>A0A937F831</accession>
<reference evidence="10" key="1">
    <citation type="submission" date="2021-01" db="EMBL/GenBank/DDBJ databases">
        <title>Fulvivirga kasyanovii gen. nov., sp nov., a novel member of the phylum Bacteroidetes isolated from seawater in a mussel farm.</title>
        <authorList>
            <person name="Zhao L.-H."/>
            <person name="Wang Z.-J."/>
        </authorList>
    </citation>
    <scope>NUCLEOTIDE SEQUENCE</scope>
    <source>
        <strain evidence="10">2943</strain>
    </source>
</reference>
<dbReference type="EMBL" id="JAESIY010000008">
    <property type="protein sequence ID" value="MBL3657455.1"/>
    <property type="molecule type" value="Genomic_DNA"/>
</dbReference>
<name>A0A937F831_9BACT</name>
<dbReference type="NCBIfam" id="TIGR03462">
    <property type="entry name" value="CarR_dom_SF"/>
    <property type="match status" value="1"/>
</dbReference>
<proteinExistence type="predicted"/>
<keyword evidence="6 8" id="KW-0472">Membrane</keyword>
<keyword evidence="5 8" id="KW-1133">Transmembrane helix</keyword>
<comment type="caution">
    <text evidence="10">The sequence shown here is derived from an EMBL/GenBank/DDBJ whole genome shotgun (WGS) entry which is preliminary data.</text>
</comment>
<dbReference type="GO" id="GO:0045436">
    <property type="term" value="F:lycopene beta cyclase activity"/>
    <property type="evidence" value="ECO:0007669"/>
    <property type="project" value="UniProtKB-ARBA"/>
</dbReference>
<feature type="transmembrane region" description="Helical" evidence="8">
    <location>
        <begin position="109"/>
        <end position="127"/>
    </location>
</feature>